<evidence type="ECO:0000259" key="2">
    <source>
        <dbReference type="Pfam" id="PF13472"/>
    </source>
</evidence>
<protein>
    <recommendedName>
        <fullName evidence="2">SGNH hydrolase-type esterase domain-containing protein</fullName>
    </recommendedName>
</protein>
<name>A0A265UV91_9FLAO</name>
<keyword evidence="4" id="KW-1185">Reference proteome</keyword>
<evidence type="ECO:0000313" key="4">
    <source>
        <dbReference type="Proteomes" id="UP000216840"/>
    </source>
</evidence>
<dbReference type="EMBL" id="NGJN01000003">
    <property type="protein sequence ID" value="OZV69235.1"/>
    <property type="molecule type" value="Genomic_DNA"/>
</dbReference>
<keyword evidence="1" id="KW-0812">Transmembrane</keyword>
<keyword evidence="1" id="KW-1133">Transmembrane helix</keyword>
<accession>A0A265UV91</accession>
<reference evidence="3 4" key="1">
    <citation type="submission" date="2017-05" db="EMBL/GenBank/DDBJ databases">
        <title>The draft genome sequence of Idiomarina salinarum WNB302.</title>
        <authorList>
            <person name="Sun Y."/>
            <person name="Chen B."/>
            <person name="Du Z."/>
        </authorList>
    </citation>
    <scope>NUCLEOTIDE SEQUENCE [LARGE SCALE GENOMIC DNA]</scope>
    <source>
        <strain evidence="3 4">WNB302</strain>
    </source>
</reference>
<dbReference type="Proteomes" id="UP000216840">
    <property type="component" value="Unassembled WGS sequence"/>
</dbReference>
<dbReference type="Pfam" id="PF13472">
    <property type="entry name" value="Lipase_GDSL_2"/>
    <property type="match status" value="1"/>
</dbReference>
<comment type="caution">
    <text evidence="3">The sequence shown here is derived from an EMBL/GenBank/DDBJ whole genome shotgun (WGS) entry which is preliminary data.</text>
</comment>
<dbReference type="PANTHER" id="PTHR30383">
    <property type="entry name" value="THIOESTERASE 1/PROTEASE 1/LYSOPHOSPHOLIPASE L1"/>
    <property type="match status" value="1"/>
</dbReference>
<dbReference type="OrthoDB" id="9790057at2"/>
<sequence>MFRVKKIFRYLLVIYFIISLPITVVFIKNEYIRFIFHEVLVEWYSKINNIDIVFIGDSNVAAGRSFSSYIDVGFFSTKNLGQNGNTLVQVKATLNKALSYNPQFVIVLAGTNDIFLSENGYNNKDLFKDEYSKLIVEILKGNSQPLITLIPYTSNLQINKHIDIFNSQILNLVSENDIAYIDLNKFISSDGVLLKKYTTDGVHLNNKGLELWGQEIQKALKE</sequence>
<dbReference type="InterPro" id="IPR036514">
    <property type="entry name" value="SGNH_hydro_sf"/>
</dbReference>
<dbReference type="AlphaFoldDB" id="A0A265UV91"/>
<gene>
    <name evidence="3" type="ORF">CA834_07200</name>
</gene>
<keyword evidence="1" id="KW-0472">Membrane</keyword>
<evidence type="ECO:0000256" key="1">
    <source>
        <dbReference type="SAM" id="Phobius"/>
    </source>
</evidence>
<dbReference type="Gene3D" id="3.40.50.1110">
    <property type="entry name" value="SGNH hydrolase"/>
    <property type="match status" value="1"/>
</dbReference>
<dbReference type="InterPro" id="IPR051532">
    <property type="entry name" value="Ester_Hydrolysis_Enzymes"/>
</dbReference>
<feature type="domain" description="SGNH hydrolase-type esterase" evidence="2">
    <location>
        <begin position="54"/>
        <end position="208"/>
    </location>
</feature>
<evidence type="ECO:0000313" key="3">
    <source>
        <dbReference type="EMBL" id="OZV69235.1"/>
    </source>
</evidence>
<dbReference type="GO" id="GO:0016788">
    <property type="term" value="F:hydrolase activity, acting on ester bonds"/>
    <property type="evidence" value="ECO:0007669"/>
    <property type="project" value="UniProtKB-ARBA"/>
</dbReference>
<dbReference type="SUPFAM" id="SSF52266">
    <property type="entry name" value="SGNH hydrolase"/>
    <property type="match status" value="1"/>
</dbReference>
<dbReference type="InterPro" id="IPR013830">
    <property type="entry name" value="SGNH_hydro"/>
</dbReference>
<organism evidence="3 4">
    <name type="scientific">Winogradskyella aurantia</name>
    <dbReference type="NCBI Taxonomy" id="1915063"/>
    <lineage>
        <taxon>Bacteria</taxon>
        <taxon>Pseudomonadati</taxon>
        <taxon>Bacteroidota</taxon>
        <taxon>Flavobacteriia</taxon>
        <taxon>Flavobacteriales</taxon>
        <taxon>Flavobacteriaceae</taxon>
        <taxon>Winogradskyella</taxon>
    </lineage>
</organism>
<feature type="transmembrane region" description="Helical" evidence="1">
    <location>
        <begin position="7"/>
        <end position="27"/>
    </location>
</feature>
<proteinExistence type="predicted"/>